<dbReference type="GO" id="GO:0006508">
    <property type="term" value="P:proteolysis"/>
    <property type="evidence" value="ECO:0007669"/>
    <property type="project" value="UniProtKB-KW"/>
</dbReference>
<evidence type="ECO:0000313" key="19">
    <source>
        <dbReference type="Proteomes" id="UP000028545"/>
    </source>
</evidence>
<organism evidence="18 19">
    <name type="scientific">Pseudallescheria apiosperma</name>
    <name type="common">Scedosporium apiospermum</name>
    <dbReference type="NCBI Taxonomy" id="563466"/>
    <lineage>
        <taxon>Eukaryota</taxon>
        <taxon>Fungi</taxon>
        <taxon>Dikarya</taxon>
        <taxon>Ascomycota</taxon>
        <taxon>Pezizomycotina</taxon>
        <taxon>Sordariomycetes</taxon>
        <taxon>Hypocreomycetidae</taxon>
        <taxon>Microascales</taxon>
        <taxon>Microascaceae</taxon>
        <taxon>Scedosporium</taxon>
    </lineage>
</organism>
<dbReference type="EC" id="3.4.17.2" evidence="18"/>
<dbReference type="GO" id="GO:0008270">
    <property type="term" value="F:zinc ion binding"/>
    <property type="evidence" value="ECO:0007669"/>
    <property type="project" value="InterPro"/>
</dbReference>
<evidence type="ECO:0000256" key="8">
    <source>
        <dbReference type="ARBA" id="ARBA00022729"/>
    </source>
</evidence>
<dbReference type="PANTHER" id="PTHR11705">
    <property type="entry name" value="PROTEASE FAMILY M14 CARBOXYPEPTIDASE A,B"/>
    <property type="match status" value="1"/>
</dbReference>
<comment type="similarity">
    <text evidence="4 14">Belongs to the peptidase M14 family.</text>
</comment>
<keyword evidence="12" id="KW-0482">Metalloprotease</keyword>
<dbReference type="GO" id="GO:0004181">
    <property type="term" value="F:metallocarboxypeptidase activity"/>
    <property type="evidence" value="ECO:0007669"/>
    <property type="project" value="UniProtKB-EC"/>
</dbReference>
<dbReference type="GO" id="GO:0004553">
    <property type="term" value="F:hydrolase activity, hydrolyzing O-glycosyl compounds"/>
    <property type="evidence" value="ECO:0007669"/>
    <property type="project" value="InterPro"/>
</dbReference>
<feature type="domain" description="Peptidase M14" evidence="17">
    <location>
        <begin position="118"/>
        <end position="419"/>
    </location>
</feature>
<keyword evidence="18" id="KW-0121">Carboxypeptidase</keyword>
<dbReference type="OMA" id="RCRDAND"/>
<sequence length="707" mass="77909">MKSLAWSAVFLPFALASAVPRADAGAKVDYTGFKGLRVKIPHGHSHFDVEKDLAGLLTHVVNFGHGDYLDIVVSPEKVASVEQRVDAEVVVHDVGAALAEEGEPIRTYAVPSESWFTGYHTYADHLQFLKDLQGGFPQQSELINIGNSVQNRAISGIHIWGSGGKGSKPAVLFHGTVHAREWISTMTAEYMAWQLLTLYSNTPAVRALVDNYDFYILPIVNPDGFVYTQTNDRYWRKNRQTVSSSSCVGRDINRNWSYKWEIPGGASTSPCSETYKGQAPGDSPEARALMRHVDSLRDGKGIKFYIDFHSYGQYILWPFGYDCSFVAPDDAAHNSLASKGRTAISNVYGTSYTIGNSCRALYATTGDSVDYVHGVGNSTYSYTIELRDTGRSGFALPASQIQPTVKETWAGVIAMLANIYHKVEPGRPPPGESDDGDSSGHGLQLVVKANTVDGMVPVGEIATKRGDIYHGTFRASIKLTRSLGTCTAFYWYFNDSQEIDMEFLSKEFNFETNTFPVNLVLHSKESVAAGFDAVKAGTWARVNLPFDPTEDYHEYRFDFIPGSVNFYAEGVNIATMDGPAVPTSSGHILLSHWSSGNPKWSGGPPEQDATVAIRYFKAYFNSSDADRQTEWERRCRDANDPDTLCHVPSVLDDPDAAAHFFTATTPTDEKTGDGNAGSTISRPLGFLSWMAVVWAGYWHSSWMDLYI</sequence>
<dbReference type="PROSITE" id="PS51762">
    <property type="entry name" value="GH16_2"/>
    <property type="match status" value="1"/>
</dbReference>
<dbReference type="Proteomes" id="UP000028545">
    <property type="component" value="Unassembled WGS sequence"/>
</dbReference>
<dbReference type="Pfam" id="PF00246">
    <property type="entry name" value="Peptidase_M14"/>
    <property type="match status" value="1"/>
</dbReference>
<evidence type="ECO:0000256" key="4">
    <source>
        <dbReference type="ARBA" id="ARBA00005988"/>
    </source>
</evidence>
<evidence type="ECO:0000259" key="17">
    <source>
        <dbReference type="PROSITE" id="PS52035"/>
    </source>
</evidence>
<dbReference type="Gene3D" id="3.40.630.10">
    <property type="entry name" value="Zn peptidases"/>
    <property type="match status" value="1"/>
</dbReference>
<dbReference type="AlphaFoldDB" id="A0A084GG21"/>
<evidence type="ECO:0000256" key="14">
    <source>
        <dbReference type="PROSITE-ProRule" id="PRU01379"/>
    </source>
</evidence>
<evidence type="ECO:0000259" key="16">
    <source>
        <dbReference type="PROSITE" id="PS51762"/>
    </source>
</evidence>
<accession>A0A084GG21</accession>
<dbReference type="RefSeq" id="XP_016646082.1">
    <property type="nucleotide sequence ID" value="XM_016784527.1"/>
</dbReference>
<dbReference type="InterPro" id="IPR000834">
    <property type="entry name" value="Peptidase_M14"/>
</dbReference>
<gene>
    <name evidence="18" type="ORF">SAPIO_CDS1199</name>
</gene>
<comment type="subcellular location">
    <subcellularLocation>
        <location evidence="3">Secreted</location>
    </subcellularLocation>
</comment>
<dbReference type="OrthoDB" id="3626597at2759"/>
<evidence type="ECO:0000256" key="2">
    <source>
        <dbReference type="ARBA" id="ARBA00003091"/>
    </source>
</evidence>
<name>A0A084GG21_PSEDA</name>
<keyword evidence="8 15" id="KW-0732">Signal</keyword>
<dbReference type="InterPro" id="IPR000757">
    <property type="entry name" value="Beta-glucanase-like"/>
</dbReference>
<reference evidence="18 19" key="1">
    <citation type="journal article" date="2014" name="Genome Announc.">
        <title>Draft genome sequence of the pathogenic fungus Scedosporium apiospermum.</title>
        <authorList>
            <person name="Vandeputte P."/>
            <person name="Ghamrawi S."/>
            <person name="Rechenmann M."/>
            <person name="Iltis A."/>
            <person name="Giraud S."/>
            <person name="Fleury M."/>
            <person name="Thornton C."/>
            <person name="Delhaes L."/>
            <person name="Meyer W."/>
            <person name="Papon N."/>
            <person name="Bouchara J.P."/>
        </authorList>
    </citation>
    <scope>NUCLEOTIDE SEQUENCE [LARGE SCALE GENOMIC DNA]</scope>
    <source>
        <strain evidence="18 19">IHEM 14462</strain>
    </source>
</reference>
<keyword evidence="7" id="KW-0479">Metal-binding</keyword>
<dbReference type="SUPFAM" id="SSF53187">
    <property type="entry name" value="Zn-dependent exopeptidases"/>
    <property type="match status" value="1"/>
</dbReference>
<evidence type="ECO:0000256" key="5">
    <source>
        <dbReference type="ARBA" id="ARBA00022525"/>
    </source>
</evidence>
<dbReference type="HOGENOM" id="CLU_390364_0_0_1"/>
<evidence type="ECO:0000256" key="11">
    <source>
        <dbReference type="ARBA" id="ARBA00023026"/>
    </source>
</evidence>
<dbReference type="PROSITE" id="PS52035">
    <property type="entry name" value="PEPTIDASE_M14"/>
    <property type="match status" value="1"/>
</dbReference>
<dbReference type="GeneID" id="27720271"/>
<comment type="cofactor">
    <cofactor evidence="1">
        <name>Zn(2+)</name>
        <dbReference type="ChEBI" id="CHEBI:29105"/>
    </cofactor>
</comment>
<evidence type="ECO:0000256" key="1">
    <source>
        <dbReference type="ARBA" id="ARBA00001947"/>
    </source>
</evidence>
<keyword evidence="10" id="KW-0862">Zinc</keyword>
<evidence type="ECO:0000313" key="18">
    <source>
        <dbReference type="EMBL" id="KEZ46283.1"/>
    </source>
</evidence>
<evidence type="ECO:0000256" key="12">
    <source>
        <dbReference type="ARBA" id="ARBA00023049"/>
    </source>
</evidence>
<dbReference type="KEGG" id="sapo:SAPIO_CDS1199"/>
<dbReference type="PROSITE" id="PS00132">
    <property type="entry name" value="CARBOXYPEPT_ZN_1"/>
    <property type="match status" value="1"/>
</dbReference>
<feature type="domain" description="GH16" evidence="16">
    <location>
        <begin position="407"/>
        <end position="624"/>
    </location>
</feature>
<dbReference type="GO" id="GO:0005576">
    <property type="term" value="C:extracellular region"/>
    <property type="evidence" value="ECO:0007669"/>
    <property type="project" value="UniProtKB-SubCell"/>
</dbReference>
<dbReference type="Pfam" id="PF00722">
    <property type="entry name" value="Glyco_hydro_16"/>
    <property type="match status" value="1"/>
</dbReference>
<evidence type="ECO:0000256" key="3">
    <source>
        <dbReference type="ARBA" id="ARBA00004613"/>
    </source>
</evidence>
<evidence type="ECO:0000256" key="13">
    <source>
        <dbReference type="ARBA" id="ARBA00023145"/>
    </source>
</evidence>
<keyword evidence="5" id="KW-0964">Secreted</keyword>
<feature type="chain" id="PRO_5001775627" evidence="15">
    <location>
        <begin position="17"/>
        <end position="707"/>
    </location>
</feature>
<dbReference type="SUPFAM" id="SSF49899">
    <property type="entry name" value="Concanavalin A-like lectins/glucanases"/>
    <property type="match status" value="1"/>
</dbReference>
<protein>
    <submittedName>
        <fullName evidence="18">Carboxypeptidase B</fullName>
        <ecNumber evidence="18">3.4.17.2</ecNumber>
    </submittedName>
</protein>
<comment type="caution">
    <text evidence="18">The sequence shown here is derived from an EMBL/GenBank/DDBJ whole genome shotgun (WGS) entry which is preliminary data.</text>
</comment>
<comment type="function">
    <text evidence="2">Extracellular metalloprotease that contributes to pathogenicity.</text>
</comment>
<evidence type="ECO:0000256" key="9">
    <source>
        <dbReference type="ARBA" id="ARBA00022801"/>
    </source>
</evidence>
<proteinExistence type="inferred from homology"/>
<keyword evidence="13" id="KW-0865">Zymogen</keyword>
<evidence type="ECO:0000256" key="7">
    <source>
        <dbReference type="ARBA" id="ARBA00022723"/>
    </source>
</evidence>
<feature type="active site" description="Proton donor/acceptor" evidence="14">
    <location>
        <position position="385"/>
    </location>
</feature>
<dbReference type="EMBL" id="JOWA01000044">
    <property type="protein sequence ID" value="KEZ46283.1"/>
    <property type="molecule type" value="Genomic_DNA"/>
</dbReference>
<dbReference type="PRINTS" id="PR00765">
    <property type="entry name" value="CRBOXYPTASEA"/>
</dbReference>
<keyword evidence="9 18" id="KW-0378">Hydrolase</keyword>
<dbReference type="GO" id="GO:0005975">
    <property type="term" value="P:carbohydrate metabolic process"/>
    <property type="evidence" value="ECO:0007669"/>
    <property type="project" value="InterPro"/>
</dbReference>
<keyword evidence="11" id="KW-0843">Virulence</keyword>
<evidence type="ECO:0000256" key="6">
    <source>
        <dbReference type="ARBA" id="ARBA00022670"/>
    </source>
</evidence>
<dbReference type="PANTHER" id="PTHR11705:SF143">
    <property type="entry name" value="SLL0236 PROTEIN"/>
    <property type="match status" value="1"/>
</dbReference>
<dbReference type="InterPro" id="IPR057246">
    <property type="entry name" value="CARBOXYPEPT_ZN_1"/>
</dbReference>
<dbReference type="VEuPathDB" id="FungiDB:SAPIO_CDS1199"/>
<keyword evidence="6" id="KW-0645">Protease</keyword>
<dbReference type="FunFam" id="3.40.630.10:FF:000165">
    <property type="entry name" value="Glucan 1,4-alpha-glucosidase, putative"/>
    <property type="match status" value="1"/>
</dbReference>
<evidence type="ECO:0000256" key="10">
    <source>
        <dbReference type="ARBA" id="ARBA00022833"/>
    </source>
</evidence>
<keyword evidence="19" id="KW-1185">Reference proteome</keyword>
<dbReference type="CDD" id="cd00413">
    <property type="entry name" value="Glyco_hydrolase_16"/>
    <property type="match status" value="1"/>
</dbReference>
<dbReference type="Gene3D" id="2.60.120.200">
    <property type="match status" value="1"/>
</dbReference>
<dbReference type="InterPro" id="IPR013320">
    <property type="entry name" value="ConA-like_dom_sf"/>
</dbReference>
<dbReference type="CDD" id="cd03860">
    <property type="entry name" value="M14_CP_A-B_like"/>
    <property type="match status" value="1"/>
</dbReference>
<dbReference type="SMART" id="SM00631">
    <property type="entry name" value="Zn_pept"/>
    <property type="match status" value="1"/>
</dbReference>
<evidence type="ECO:0000256" key="15">
    <source>
        <dbReference type="SAM" id="SignalP"/>
    </source>
</evidence>
<feature type="signal peptide" evidence="15">
    <location>
        <begin position="1"/>
        <end position="16"/>
    </location>
</feature>